<dbReference type="InterPro" id="IPR012674">
    <property type="entry name" value="Calycin"/>
</dbReference>
<dbReference type="InterPro" id="IPR010788">
    <property type="entry name" value="VDE_dom"/>
</dbReference>
<dbReference type="AlphaFoldDB" id="A0A1D1XSQ1"/>
<dbReference type="InterPro" id="IPR044682">
    <property type="entry name" value="VDE"/>
</dbReference>
<dbReference type="GO" id="GO:0010028">
    <property type="term" value="P:xanthophyll cycle"/>
    <property type="evidence" value="ECO:0007669"/>
    <property type="project" value="InterPro"/>
</dbReference>
<dbReference type="Gene3D" id="2.40.128.20">
    <property type="match status" value="1"/>
</dbReference>
<dbReference type="GO" id="GO:0046422">
    <property type="term" value="F:violaxanthin de-epoxidase activity"/>
    <property type="evidence" value="ECO:0007669"/>
    <property type="project" value="InterPro"/>
</dbReference>
<proteinExistence type="predicted"/>
<dbReference type="PANTHER" id="PTHR33970">
    <property type="entry name" value="VIOLAXANTHIN DE-EPOXIDASE, CHLOROPLASTIC-RELATED"/>
    <property type="match status" value="1"/>
</dbReference>
<feature type="domain" description="VDE lipocalin" evidence="1">
    <location>
        <begin position="271"/>
        <end position="496"/>
    </location>
</feature>
<evidence type="ECO:0000313" key="2">
    <source>
        <dbReference type="EMBL" id="JAT45421.1"/>
    </source>
</evidence>
<name>A0A1D1XSQ1_9ARAE</name>
<gene>
    <name evidence="2" type="primary">VDE1_4</name>
    <name evidence="2" type="ORF">g.55102</name>
</gene>
<organism evidence="2">
    <name type="scientific">Anthurium amnicola</name>
    <dbReference type="NCBI Taxonomy" id="1678845"/>
    <lineage>
        <taxon>Eukaryota</taxon>
        <taxon>Viridiplantae</taxon>
        <taxon>Streptophyta</taxon>
        <taxon>Embryophyta</taxon>
        <taxon>Tracheophyta</taxon>
        <taxon>Spermatophyta</taxon>
        <taxon>Magnoliopsida</taxon>
        <taxon>Liliopsida</taxon>
        <taxon>Araceae</taxon>
        <taxon>Pothoideae</taxon>
        <taxon>Potheae</taxon>
        <taxon>Anthurium</taxon>
    </lineage>
</organism>
<accession>A0A1D1XSQ1</accession>
<sequence>MAAVFSMEAAVRKLPSPLPNSLFAAAPPSPGATPALTLAALSRPPPRVVKPILLANRPRPASARNAVPESVSPVADPVEDVGSAPPPVRIVAVVGDGTVSPLKGAPWEVVMLHTAIRLRWVDEQFEMLVFTDKSFHVGGPSLDNLRRELACADILLIVAISDIEIIDWVQINSECIPNVISFESSSALRNKLGGSFVQTKVKRSLFSTLISIIKGVSTKESSEEVVRTLFDAWERHNSDDVRFCLLVIINAYIRPVPILKNLRSKGFSTLNCMIKNCGSEVLDCLMDANCRKALQCLNSCSPTDQVCSYCCIASYESPYLEAFSLCVLQKHNCLALDAEIPDKPCVPPMATFRGEALSHEVAEDLFVGWLGNLGWSWRVVAGQNPAYDQFPCQYQLFYRGKAKGSFWYEPVFKVSTVEGEMVWRRRKYRVRRARDPATFYFSVLDNGVVSKEFWTIVEVCDDLSWGLFHYRGAARAAGQSYTGAVLVSPDGMYPSDMGGQGLVSALEKCCIKEWELYTVDNDNCLCVNAPLGIPEGSSLHSKIDIRDKRWLPV</sequence>
<evidence type="ECO:0000259" key="1">
    <source>
        <dbReference type="Pfam" id="PF07137"/>
    </source>
</evidence>
<protein>
    <submittedName>
        <fullName evidence="2">Violaxanthin de-epoxidase, chloroplastic</fullName>
    </submittedName>
</protein>
<reference evidence="2" key="1">
    <citation type="submission" date="2015-07" db="EMBL/GenBank/DDBJ databases">
        <title>Transcriptome Assembly of Anthurium amnicola.</title>
        <authorList>
            <person name="Suzuki J."/>
        </authorList>
    </citation>
    <scope>NUCLEOTIDE SEQUENCE</scope>
</reference>
<dbReference type="PANTHER" id="PTHR33970:SF2">
    <property type="entry name" value="OS01G0716400 PROTEIN"/>
    <property type="match status" value="1"/>
</dbReference>
<dbReference type="Pfam" id="PF07137">
    <property type="entry name" value="VDE"/>
    <property type="match status" value="1"/>
</dbReference>
<dbReference type="EMBL" id="GDJX01022515">
    <property type="protein sequence ID" value="JAT45421.1"/>
    <property type="molecule type" value="Transcribed_RNA"/>
</dbReference>